<evidence type="ECO:0000256" key="2">
    <source>
        <dbReference type="ARBA" id="ARBA00023157"/>
    </source>
</evidence>
<dbReference type="SMART" id="SM01110">
    <property type="entry name" value="Cutinase"/>
    <property type="match status" value="1"/>
</dbReference>
<sequence>MFGLNFAVATLALLGASASNASPFERRACTKYEIITARGTGQAQGQTFGYTAMLTKVLKSVPGGSHYDLVYPASLDLENSATAGVKNLTAHLKAGVKSCPTRNYALIGYSQGAEVMNRVLEYINSGNNATVFNRIKAVVYIGNPSHKPYSAANFDEKGGNSTNPYTGVFNYFDEPSPRLLPFIKAKKLHDICFNYDTICAADQVAPSGQDSTHGMYNDSASVQSQGAKFIQAKLTA</sequence>
<protein>
    <recommendedName>
        <fullName evidence="6">Cutinase</fullName>
    </recommendedName>
</protein>
<feature type="signal peptide" evidence="3">
    <location>
        <begin position="1"/>
        <end position="21"/>
    </location>
</feature>
<dbReference type="Proteomes" id="UP001176517">
    <property type="component" value="Unassembled WGS sequence"/>
</dbReference>
<feature type="chain" id="PRO_5042988880" description="Cutinase" evidence="3">
    <location>
        <begin position="22"/>
        <end position="236"/>
    </location>
</feature>
<dbReference type="InterPro" id="IPR029058">
    <property type="entry name" value="AB_hydrolase_fold"/>
</dbReference>
<evidence type="ECO:0000313" key="4">
    <source>
        <dbReference type="EMBL" id="KAK0555157.1"/>
    </source>
</evidence>
<dbReference type="PANTHER" id="PTHR33630">
    <property type="entry name" value="CUTINASE RV1984C-RELATED-RELATED"/>
    <property type="match status" value="1"/>
</dbReference>
<keyword evidence="3" id="KW-0732">Signal</keyword>
<evidence type="ECO:0000256" key="3">
    <source>
        <dbReference type="SAM" id="SignalP"/>
    </source>
</evidence>
<evidence type="ECO:0008006" key="6">
    <source>
        <dbReference type="Google" id="ProtNLM"/>
    </source>
</evidence>
<proteinExistence type="predicted"/>
<dbReference type="Gene3D" id="3.40.50.1820">
    <property type="entry name" value="alpha/beta hydrolase"/>
    <property type="match status" value="1"/>
</dbReference>
<organism evidence="4 5">
    <name type="scientific">Tilletia horrida</name>
    <dbReference type="NCBI Taxonomy" id="155126"/>
    <lineage>
        <taxon>Eukaryota</taxon>
        <taxon>Fungi</taxon>
        <taxon>Dikarya</taxon>
        <taxon>Basidiomycota</taxon>
        <taxon>Ustilaginomycotina</taxon>
        <taxon>Exobasidiomycetes</taxon>
        <taxon>Tilletiales</taxon>
        <taxon>Tilletiaceae</taxon>
        <taxon>Tilletia</taxon>
    </lineage>
</organism>
<accession>A0AAN6GT15</accession>
<evidence type="ECO:0000256" key="1">
    <source>
        <dbReference type="ARBA" id="ARBA00022801"/>
    </source>
</evidence>
<gene>
    <name evidence="4" type="ORF">OC846_001838</name>
</gene>
<dbReference type="Pfam" id="PF01083">
    <property type="entry name" value="Cutinase"/>
    <property type="match status" value="1"/>
</dbReference>
<evidence type="ECO:0000313" key="5">
    <source>
        <dbReference type="Proteomes" id="UP001176517"/>
    </source>
</evidence>
<dbReference type="AlphaFoldDB" id="A0AAN6GT15"/>
<dbReference type="InterPro" id="IPR000675">
    <property type="entry name" value="Cutinase/axe"/>
</dbReference>
<dbReference type="PANTHER" id="PTHR33630:SF9">
    <property type="entry name" value="CUTINASE 4"/>
    <property type="match status" value="1"/>
</dbReference>
<keyword evidence="1" id="KW-0378">Hydrolase</keyword>
<keyword evidence="2" id="KW-1015">Disulfide bond</keyword>
<dbReference type="GO" id="GO:0052689">
    <property type="term" value="F:carboxylic ester hydrolase activity"/>
    <property type="evidence" value="ECO:0007669"/>
    <property type="project" value="UniProtKB-ARBA"/>
</dbReference>
<comment type="caution">
    <text evidence="4">The sequence shown here is derived from an EMBL/GenBank/DDBJ whole genome shotgun (WGS) entry which is preliminary data.</text>
</comment>
<dbReference type="EMBL" id="JAPDMZ010000030">
    <property type="protein sequence ID" value="KAK0555157.1"/>
    <property type="molecule type" value="Genomic_DNA"/>
</dbReference>
<reference evidence="4" key="1">
    <citation type="journal article" date="2023" name="PhytoFront">
        <title>Draft Genome Resources of Seven Strains of Tilletia horrida, Causal Agent of Kernel Smut of Rice.</title>
        <authorList>
            <person name="Khanal S."/>
            <person name="Antony Babu S."/>
            <person name="Zhou X.G."/>
        </authorList>
    </citation>
    <scope>NUCLEOTIDE SEQUENCE</scope>
    <source>
        <strain evidence="4">TX6</strain>
    </source>
</reference>
<name>A0AAN6GT15_9BASI</name>
<keyword evidence="5" id="KW-1185">Reference proteome</keyword>
<dbReference type="SUPFAM" id="SSF53474">
    <property type="entry name" value="alpha/beta-Hydrolases"/>
    <property type="match status" value="1"/>
</dbReference>